<evidence type="ECO:0000256" key="1">
    <source>
        <dbReference type="SAM" id="SignalP"/>
    </source>
</evidence>
<reference evidence="2 3" key="1">
    <citation type="journal article" date="2021" name="Int. J. Syst. Evol. Microbiol.">
        <title>Faecalibacter bovis sp. nov., isolated from cow faeces.</title>
        <authorList>
            <person name="Li F."/>
            <person name="Zhao W."/>
            <person name="Hong Q."/>
            <person name="Shao Q."/>
            <person name="Song J."/>
            <person name="Yang S."/>
        </authorList>
    </citation>
    <scope>NUCLEOTIDE SEQUENCE [LARGE SCALE GENOMIC DNA]</scope>
    <source>
        <strain evidence="2 3">ZY171143</strain>
    </source>
</reference>
<dbReference type="Proteomes" id="UP000672011">
    <property type="component" value="Chromosome"/>
</dbReference>
<dbReference type="EMBL" id="CP072842">
    <property type="protein sequence ID" value="QTV06772.1"/>
    <property type="molecule type" value="Genomic_DNA"/>
</dbReference>
<proteinExistence type="predicted"/>
<accession>A0ABX7XG00</accession>
<feature type="chain" id="PRO_5046563000" description="Lipoprotein" evidence="1">
    <location>
        <begin position="24"/>
        <end position="76"/>
    </location>
</feature>
<name>A0ABX7XG00_9FLAO</name>
<organism evidence="2 3">
    <name type="scientific">Faecalibacter bovis</name>
    <dbReference type="NCBI Taxonomy" id="2898187"/>
    <lineage>
        <taxon>Bacteria</taxon>
        <taxon>Pseudomonadati</taxon>
        <taxon>Bacteroidota</taxon>
        <taxon>Flavobacteriia</taxon>
        <taxon>Flavobacteriales</taxon>
        <taxon>Weeksellaceae</taxon>
        <taxon>Faecalibacter</taxon>
    </lineage>
</organism>
<gene>
    <name evidence="2" type="ORF">J9309_05510</name>
</gene>
<protein>
    <recommendedName>
        <fullName evidence="4">Lipoprotein</fullName>
    </recommendedName>
</protein>
<keyword evidence="3" id="KW-1185">Reference proteome</keyword>
<reference evidence="3" key="2">
    <citation type="submission" date="2021-04" db="EMBL/GenBank/DDBJ databases">
        <title>Taxonomy of Flavobacteriaceae bacterium ZY171143.</title>
        <authorList>
            <person name="Li F."/>
        </authorList>
    </citation>
    <scope>NUCLEOTIDE SEQUENCE [LARGE SCALE GENOMIC DNA]</scope>
    <source>
        <strain evidence="3">ZY171143</strain>
    </source>
</reference>
<keyword evidence="1" id="KW-0732">Signal</keyword>
<evidence type="ECO:0008006" key="4">
    <source>
        <dbReference type="Google" id="ProtNLM"/>
    </source>
</evidence>
<sequence>MMKKFALNAFAVLALGGSLTLVSCGEEKPAPVDVEATNDSIVTVDSLVIADSVVVDSTKVNDSVVVTETSTTEKVK</sequence>
<evidence type="ECO:0000313" key="2">
    <source>
        <dbReference type="EMBL" id="QTV06772.1"/>
    </source>
</evidence>
<dbReference type="RefSeq" id="WP_230477546.1">
    <property type="nucleotide sequence ID" value="NZ_CP072842.1"/>
</dbReference>
<feature type="signal peptide" evidence="1">
    <location>
        <begin position="1"/>
        <end position="23"/>
    </location>
</feature>
<dbReference type="PROSITE" id="PS51257">
    <property type="entry name" value="PROKAR_LIPOPROTEIN"/>
    <property type="match status" value="1"/>
</dbReference>
<evidence type="ECO:0000313" key="3">
    <source>
        <dbReference type="Proteomes" id="UP000672011"/>
    </source>
</evidence>